<dbReference type="SMART" id="SM00382">
    <property type="entry name" value="AAA"/>
    <property type="match status" value="1"/>
</dbReference>
<dbReference type="PROSITE" id="PS50893">
    <property type="entry name" value="ABC_TRANSPORTER_2"/>
    <property type="match status" value="1"/>
</dbReference>
<accession>A0A7Y9S4S2</accession>
<evidence type="ECO:0000256" key="2">
    <source>
        <dbReference type="ARBA" id="ARBA00022448"/>
    </source>
</evidence>
<dbReference type="GO" id="GO:0005886">
    <property type="term" value="C:plasma membrane"/>
    <property type="evidence" value="ECO:0007669"/>
    <property type="project" value="UniProtKB-SubCell"/>
</dbReference>
<dbReference type="FunFam" id="3.40.50.300:FF:000134">
    <property type="entry name" value="Iron-enterobactin ABC transporter ATP-binding protein"/>
    <property type="match status" value="1"/>
</dbReference>
<keyword evidence="6 11" id="KW-0067">ATP-binding</keyword>
<dbReference type="InterPro" id="IPR027417">
    <property type="entry name" value="P-loop_NTPase"/>
</dbReference>
<gene>
    <name evidence="11" type="ORF">BJ980_002926</name>
</gene>
<sequence length="257" mass="27921">MNRLRARELSLGYGDRLVVEGLDLELPDGAFTAIVGPNACGKSTLLRSLVRLQPARTGNVELDQRPITSWKGKEIARELGFLPQSTVSPEGIRVAGLVRRGRFAHQGLLGAWTPADEEAVASAMQSAGVADIADRPLAELSGGQRQRVWIAMVLAQQTPYLLLDEPTTFLDIAHQYDLLRLLRRQVEEGRTVVVVLHDLNQACRFADHVVAMRAGRIVASGRPAEVVTAPLVEEVFGMECVVVPDPVTGTPMVVPAH</sequence>
<evidence type="ECO:0000256" key="1">
    <source>
        <dbReference type="ARBA" id="ARBA00004202"/>
    </source>
</evidence>
<feature type="domain" description="ABC transporter" evidence="10">
    <location>
        <begin position="4"/>
        <end position="239"/>
    </location>
</feature>
<keyword evidence="9" id="KW-0472">Membrane</keyword>
<protein>
    <submittedName>
        <fullName evidence="11">Iron complex transport system ATP-binding protein</fullName>
    </submittedName>
</protein>
<comment type="caution">
    <text evidence="11">The sequence shown here is derived from an EMBL/GenBank/DDBJ whole genome shotgun (WGS) entry which is preliminary data.</text>
</comment>
<dbReference type="InterPro" id="IPR017871">
    <property type="entry name" value="ABC_transporter-like_CS"/>
</dbReference>
<evidence type="ECO:0000256" key="3">
    <source>
        <dbReference type="ARBA" id="ARBA00022475"/>
    </source>
</evidence>
<dbReference type="Pfam" id="PF00005">
    <property type="entry name" value="ABC_tran"/>
    <property type="match status" value="1"/>
</dbReference>
<evidence type="ECO:0000256" key="4">
    <source>
        <dbReference type="ARBA" id="ARBA00022496"/>
    </source>
</evidence>
<keyword evidence="5" id="KW-0547">Nucleotide-binding</keyword>
<evidence type="ECO:0000259" key="10">
    <source>
        <dbReference type="PROSITE" id="PS50893"/>
    </source>
</evidence>
<evidence type="ECO:0000256" key="7">
    <source>
        <dbReference type="ARBA" id="ARBA00023004"/>
    </source>
</evidence>
<dbReference type="Gene3D" id="3.40.50.300">
    <property type="entry name" value="P-loop containing nucleotide triphosphate hydrolases"/>
    <property type="match status" value="1"/>
</dbReference>
<dbReference type="GO" id="GO:0016887">
    <property type="term" value="F:ATP hydrolysis activity"/>
    <property type="evidence" value="ECO:0007669"/>
    <property type="project" value="InterPro"/>
</dbReference>
<evidence type="ECO:0000256" key="5">
    <source>
        <dbReference type="ARBA" id="ARBA00022741"/>
    </source>
</evidence>
<evidence type="ECO:0000256" key="8">
    <source>
        <dbReference type="ARBA" id="ARBA00023065"/>
    </source>
</evidence>
<keyword evidence="7" id="KW-0408">Iron</keyword>
<keyword evidence="12" id="KW-1185">Reference proteome</keyword>
<proteinExistence type="predicted"/>
<keyword evidence="2" id="KW-0813">Transport</keyword>
<name>A0A7Y9S4S2_9ACTN</name>
<dbReference type="Proteomes" id="UP000540656">
    <property type="component" value="Unassembled WGS sequence"/>
</dbReference>
<dbReference type="InterPro" id="IPR051535">
    <property type="entry name" value="Siderophore_ABC-ATPase"/>
</dbReference>
<evidence type="ECO:0000313" key="11">
    <source>
        <dbReference type="EMBL" id="NYG60003.1"/>
    </source>
</evidence>
<dbReference type="PANTHER" id="PTHR42771">
    <property type="entry name" value="IRON(3+)-HYDROXAMATE IMPORT ATP-BINDING PROTEIN FHUC"/>
    <property type="match status" value="1"/>
</dbReference>
<dbReference type="PANTHER" id="PTHR42771:SF12">
    <property type="entry name" value="FE(3+) DICITRATE TRANSPORT ATP-BINDING PROTEIN FECE-RELATED"/>
    <property type="match status" value="1"/>
</dbReference>
<keyword evidence="4" id="KW-0410">Iron transport</keyword>
<evidence type="ECO:0000313" key="12">
    <source>
        <dbReference type="Proteomes" id="UP000540656"/>
    </source>
</evidence>
<comment type="subcellular location">
    <subcellularLocation>
        <location evidence="1">Cell membrane</location>
        <topology evidence="1">Peripheral membrane protein</topology>
    </subcellularLocation>
</comment>
<reference evidence="11 12" key="1">
    <citation type="submission" date="2020-07" db="EMBL/GenBank/DDBJ databases">
        <title>Sequencing the genomes of 1000 actinobacteria strains.</title>
        <authorList>
            <person name="Klenk H.-P."/>
        </authorList>
    </citation>
    <scope>NUCLEOTIDE SEQUENCE [LARGE SCALE GENOMIC DNA]</scope>
    <source>
        <strain evidence="11 12">DSM 23819</strain>
    </source>
</reference>
<dbReference type="AlphaFoldDB" id="A0A7Y9S4S2"/>
<keyword evidence="8" id="KW-0406">Ion transport</keyword>
<dbReference type="SUPFAM" id="SSF52540">
    <property type="entry name" value="P-loop containing nucleoside triphosphate hydrolases"/>
    <property type="match status" value="1"/>
</dbReference>
<keyword evidence="3" id="KW-1003">Cell membrane</keyword>
<dbReference type="GO" id="GO:0005524">
    <property type="term" value="F:ATP binding"/>
    <property type="evidence" value="ECO:0007669"/>
    <property type="project" value="UniProtKB-KW"/>
</dbReference>
<dbReference type="InterPro" id="IPR003439">
    <property type="entry name" value="ABC_transporter-like_ATP-bd"/>
</dbReference>
<dbReference type="PROSITE" id="PS00211">
    <property type="entry name" value="ABC_TRANSPORTER_1"/>
    <property type="match status" value="1"/>
</dbReference>
<dbReference type="EMBL" id="JACCAA010000001">
    <property type="protein sequence ID" value="NYG60003.1"/>
    <property type="molecule type" value="Genomic_DNA"/>
</dbReference>
<organism evidence="11 12">
    <name type="scientific">Nocardioides daedukensis</name>
    <dbReference type="NCBI Taxonomy" id="634462"/>
    <lineage>
        <taxon>Bacteria</taxon>
        <taxon>Bacillati</taxon>
        <taxon>Actinomycetota</taxon>
        <taxon>Actinomycetes</taxon>
        <taxon>Propionibacteriales</taxon>
        <taxon>Nocardioidaceae</taxon>
        <taxon>Nocardioides</taxon>
    </lineage>
</organism>
<evidence type="ECO:0000256" key="9">
    <source>
        <dbReference type="ARBA" id="ARBA00023136"/>
    </source>
</evidence>
<evidence type="ECO:0000256" key="6">
    <source>
        <dbReference type="ARBA" id="ARBA00022840"/>
    </source>
</evidence>
<dbReference type="GO" id="GO:0006826">
    <property type="term" value="P:iron ion transport"/>
    <property type="evidence" value="ECO:0007669"/>
    <property type="project" value="UniProtKB-KW"/>
</dbReference>
<dbReference type="CDD" id="cd03214">
    <property type="entry name" value="ABC_Iron-Siderophores_B12_Hemin"/>
    <property type="match status" value="1"/>
</dbReference>
<dbReference type="InterPro" id="IPR003593">
    <property type="entry name" value="AAA+_ATPase"/>
</dbReference>
<dbReference type="RefSeq" id="WP_179502990.1">
    <property type="nucleotide sequence ID" value="NZ_JACCAA010000001.1"/>
</dbReference>